<evidence type="ECO:0000256" key="17">
    <source>
        <dbReference type="ARBA" id="ARBA00047984"/>
    </source>
</evidence>
<dbReference type="InterPro" id="IPR039371">
    <property type="entry name" value="LeuA_N_DRE-TIM"/>
</dbReference>
<dbReference type="PROSITE" id="PS50991">
    <property type="entry name" value="PYR_CT"/>
    <property type="match status" value="1"/>
</dbReference>
<dbReference type="PROSITE" id="PS51194">
    <property type="entry name" value="HELICASE_CTER"/>
    <property type="match status" value="1"/>
</dbReference>
<dbReference type="CDD" id="cd18787">
    <property type="entry name" value="SF2_C_DEAD"/>
    <property type="match status" value="1"/>
</dbReference>
<feature type="coiled-coil region" evidence="19">
    <location>
        <begin position="673"/>
        <end position="713"/>
    </location>
</feature>
<evidence type="ECO:0000256" key="1">
    <source>
        <dbReference type="ARBA" id="ARBA00000064"/>
    </source>
</evidence>
<keyword evidence="12" id="KW-0378">Hydrolase</keyword>
<dbReference type="InterPro" id="IPR011545">
    <property type="entry name" value="DEAD/DEAH_box_helicase_dom"/>
</dbReference>
<evidence type="ECO:0000256" key="15">
    <source>
        <dbReference type="ARBA" id="ARBA00023128"/>
    </source>
</evidence>
<dbReference type="SUPFAM" id="SSF52540">
    <property type="entry name" value="P-loop containing nucleoside triphosphate hydrolases"/>
    <property type="match status" value="1"/>
</dbReference>
<dbReference type="PROSITE" id="PS00815">
    <property type="entry name" value="AIPM_HOMOCIT_SYNTH_1"/>
    <property type="match status" value="1"/>
</dbReference>
<comment type="similarity">
    <text evidence="5">Belongs to the alpha-IPM synthase/homocitrate synthase family. LeuA type 2 subfamily.</text>
</comment>
<dbReference type="FunFam" id="3.20.20.70:FF:000045">
    <property type="entry name" value="2-isopropylmalate synthase"/>
    <property type="match status" value="1"/>
</dbReference>
<feature type="domain" description="Pyruvate carboxyltransferase" evidence="21">
    <location>
        <begin position="815"/>
        <end position="1093"/>
    </location>
</feature>
<dbReference type="PANTHER" id="PTHR46911:SF1">
    <property type="entry name" value="2-ISOPROPYLMALATE SYNTHASE"/>
    <property type="match status" value="1"/>
</dbReference>
<dbReference type="GO" id="GO:0003676">
    <property type="term" value="F:nucleic acid binding"/>
    <property type="evidence" value="ECO:0007669"/>
    <property type="project" value="InterPro"/>
</dbReference>
<dbReference type="GO" id="GO:0005739">
    <property type="term" value="C:mitochondrion"/>
    <property type="evidence" value="ECO:0007669"/>
    <property type="project" value="UniProtKB-SubCell"/>
</dbReference>
<dbReference type="InterPro" id="IPR013785">
    <property type="entry name" value="Aldolase_TIM"/>
</dbReference>
<dbReference type="Gene3D" id="3.40.50.300">
    <property type="entry name" value="P-loop containing nucleotide triphosphate hydrolases"/>
    <property type="match status" value="2"/>
</dbReference>
<evidence type="ECO:0000256" key="2">
    <source>
        <dbReference type="ARBA" id="ARBA00001968"/>
    </source>
</evidence>
<dbReference type="PROSITE" id="PS51192">
    <property type="entry name" value="HELICASE_ATP_BIND_1"/>
    <property type="match status" value="1"/>
</dbReference>
<keyword evidence="9" id="KW-0808">Transferase</keyword>
<evidence type="ECO:0000256" key="16">
    <source>
        <dbReference type="ARBA" id="ARBA00023304"/>
    </source>
</evidence>
<name>A0A5N6WS46_9EURO</name>
<dbReference type="SUPFAM" id="SSF51569">
    <property type="entry name" value="Aldolase"/>
    <property type="match status" value="1"/>
</dbReference>
<dbReference type="SUPFAM" id="SSF89000">
    <property type="entry name" value="post-HMGL domain-like"/>
    <property type="match status" value="1"/>
</dbReference>
<feature type="domain" description="DEAD-box RNA helicase Q" evidence="24">
    <location>
        <begin position="302"/>
        <end position="330"/>
    </location>
</feature>
<evidence type="ECO:0000256" key="14">
    <source>
        <dbReference type="ARBA" id="ARBA00022840"/>
    </source>
</evidence>
<dbReference type="InterPro" id="IPR013709">
    <property type="entry name" value="2-isopropylmalate_synth_dimer"/>
</dbReference>
<keyword evidence="10" id="KW-0479">Metal-binding</keyword>
<evidence type="ECO:0000256" key="12">
    <source>
        <dbReference type="ARBA" id="ARBA00022801"/>
    </source>
</evidence>
<dbReference type="Proteomes" id="UP000325945">
    <property type="component" value="Unassembled WGS sequence"/>
</dbReference>
<dbReference type="GO" id="GO:0009098">
    <property type="term" value="P:L-leucine biosynthetic process"/>
    <property type="evidence" value="ECO:0007669"/>
    <property type="project" value="UniProtKB-KW"/>
</dbReference>
<dbReference type="GO" id="GO:0016787">
    <property type="term" value="F:hydrolase activity"/>
    <property type="evidence" value="ECO:0007669"/>
    <property type="project" value="UniProtKB-KW"/>
</dbReference>
<evidence type="ECO:0000256" key="5">
    <source>
        <dbReference type="ARBA" id="ARBA00009767"/>
    </source>
</evidence>
<evidence type="ECO:0000256" key="10">
    <source>
        <dbReference type="ARBA" id="ARBA00022723"/>
    </source>
</evidence>
<comment type="catalytic activity">
    <reaction evidence="1">
        <text>3-methyl-2-oxobutanoate + acetyl-CoA + H2O = (2S)-2-isopropylmalate + CoA + H(+)</text>
        <dbReference type="Rhea" id="RHEA:21524"/>
        <dbReference type="ChEBI" id="CHEBI:1178"/>
        <dbReference type="ChEBI" id="CHEBI:11851"/>
        <dbReference type="ChEBI" id="CHEBI:15377"/>
        <dbReference type="ChEBI" id="CHEBI:15378"/>
        <dbReference type="ChEBI" id="CHEBI:57287"/>
        <dbReference type="ChEBI" id="CHEBI:57288"/>
        <dbReference type="EC" id="2.3.3.13"/>
    </reaction>
</comment>
<keyword evidence="19" id="KW-0175">Coiled coil</keyword>
<organism evidence="25 26">
    <name type="scientific">Aspergillus sergii</name>
    <dbReference type="NCBI Taxonomy" id="1034303"/>
    <lineage>
        <taxon>Eukaryota</taxon>
        <taxon>Fungi</taxon>
        <taxon>Dikarya</taxon>
        <taxon>Ascomycota</taxon>
        <taxon>Pezizomycotina</taxon>
        <taxon>Eurotiomycetes</taxon>
        <taxon>Eurotiomycetidae</taxon>
        <taxon>Eurotiales</taxon>
        <taxon>Aspergillaceae</taxon>
        <taxon>Aspergillus</taxon>
        <taxon>Aspergillus subgen. Circumdati</taxon>
    </lineage>
</organism>
<feature type="compositionally biased region" description="Acidic residues" evidence="20">
    <location>
        <begin position="173"/>
        <end position="186"/>
    </location>
</feature>
<feature type="short sequence motif" description="Q motif" evidence="18">
    <location>
        <begin position="302"/>
        <end position="330"/>
    </location>
</feature>
<evidence type="ECO:0000256" key="9">
    <source>
        <dbReference type="ARBA" id="ARBA00022679"/>
    </source>
</evidence>
<dbReference type="Pfam" id="PF00682">
    <property type="entry name" value="HMGL-like"/>
    <property type="match status" value="1"/>
</dbReference>
<dbReference type="PROSITE" id="PS00816">
    <property type="entry name" value="AIPM_HOMOCIT_SYNTH_2"/>
    <property type="match status" value="1"/>
</dbReference>
<gene>
    <name evidence="25" type="ORF">BDV39DRAFT_195900</name>
</gene>
<dbReference type="SMART" id="SM00487">
    <property type="entry name" value="DEXDc"/>
    <property type="match status" value="1"/>
</dbReference>
<dbReference type="InterPro" id="IPR001650">
    <property type="entry name" value="Helicase_C-like"/>
</dbReference>
<comment type="pathway">
    <text evidence="4">Amino-acid biosynthesis; L-leucine biosynthesis; L-leucine from 3-methyl-2-oxobutanoate: step 1/4.</text>
</comment>
<dbReference type="PROSITE" id="PS00039">
    <property type="entry name" value="DEAD_ATP_HELICASE"/>
    <property type="match status" value="1"/>
</dbReference>
<evidence type="ECO:0000259" key="23">
    <source>
        <dbReference type="PROSITE" id="PS51194"/>
    </source>
</evidence>
<dbReference type="PANTHER" id="PTHR46911">
    <property type="match status" value="1"/>
</dbReference>
<evidence type="ECO:0000256" key="8">
    <source>
        <dbReference type="ARBA" id="ARBA00022605"/>
    </source>
</evidence>
<comment type="subcellular location">
    <subcellularLocation>
        <location evidence="3">Mitochondrion</location>
    </subcellularLocation>
</comment>
<evidence type="ECO:0000256" key="4">
    <source>
        <dbReference type="ARBA" id="ARBA00004689"/>
    </source>
</evidence>
<feature type="region of interest" description="Disordered" evidence="20">
    <location>
        <begin position="1"/>
        <end position="279"/>
    </location>
</feature>
<dbReference type="GO" id="GO:0046872">
    <property type="term" value="F:metal ion binding"/>
    <property type="evidence" value="ECO:0007669"/>
    <property type="project" value="UniProtKB-KW"/>
</dbReference>
<evidence type="ECO:0000259" key="24">
    <source>
        <dbReference type="PROSITE" id="PS51195"/>
    </source>
</evidence>
<comment type="subunit">
    <text evidence="6">Homodimer.</text>
</comment>
<evidence type="ECO:0000256" key="7">
    <source>
        <dbReference type="ARBA" id="ARBA00022430"/>
    </source>
</evidence>
<evidence type="ECO:0000259" key="22">
    <source>
        <dbReference type="PROSITE" id="PS51192"/>
    </source>
</evidence>
<dbReference type="InterPro" id="IPR054692">
    <property type="entry name" value="LeuA-like_post-cat"/>
</dbReference>
<feature type="domain" description="Helicase C-terminal" evidence="23">
    <location>
        <begin position="527"/>
        <end position="704"/>
    </location>
</feature>
<feature type="region of interest" description="Disordered" evidence="20">
    <location>
        <begin position="755"/>
        <end position="774"/>
    </location>
</feature>
<dbReference type="FunFam" id="3.30.160.270:FF:000002">
    <property type="entry name" value="2-isopropylmalate synthase"/>
    <property type="match status" value="1"/>
</dbReference>
<keyword evidence="13" id="KW-0347">Helicase</keyword>
<feature type="domain" description="Helicase ATP-binding" evidence="22">
    <location>
        <begin position="333"/>
        <end position="507"/>
    </location>
</feature>
<protein>
    <submittedName>
        <fullName evidence="25">2-isopropylmalate synthase</fullName>
    </submittedName>
</protein>
<dbReference type="SMART" id="SM00917">
    <property type="entry name" value="LeuA_dimer"/>
    <property type="match status" value="1"/>
</dbReference>
<dbReference type="CDD" id="cd17947">
    <property type="entry name" value="DEADc_DDX27"/>
    <property type="match status" value="1"/>
</dbReference>
<dbReference type="NCBIfam" id="TIGR00970">
    <property type="entry name" value="leuA_yeast"/>
    <property type="match status" value="1"/>
</dbReference>
<dbReference type="InterPro" id="IPR027417">
    <property type="entry name" value="P-loop_NTPase"/>
</dbReference>
<keyword evidence="14" id="KW-0067">ATP-binding</keyword>
<feature type="compositionally biased region" description="Acidic residues" evidence="20">
    <location>
        <begin position="260"/>
        <end position="277"/>
    </location>
</feature>
<dbReference type="InterPro" id="IPR014014">
    <property type="entry name" value="RNA_helicase_DEAD_Q_motif"/>
</dbReference>
<evidence type="ECO:0000256" key="6">
    <source>
        <dbReference type="ARBA" id="ARBA00011738"/>
    </source>
</evidence>
<reference evidence="26" key="1">
    <citation type="submission" date="2019-04" db="EMBL/GenBank/DDBJ databases">
        <title>Friends and foes A comparative genomics studyof 23 Aspergillus species from section Flavi.</title>
        <authorList>
            <consortium name="DOE Joint Genome Institute"/>
            <person name="Kjaerbolling I."/>
            <person name="Vesth T."/>
            <person name="Frisvad J.C."/>
            <person name="Nybo J.L."/>
            <person name="Theobald S."/>
            <person name="Kildgaard S."/>
            <person name="Isbrandt T."/>
            <person name="Kuo A."/>
            <person name="Sato A."/>
            <person name="Lyhne E.K."/>
            <person name="Kogle M.E."/>
            <person name="Wiebenga A."/>
            <person name="Kun R.S."/>
            <person name="Lubbers R.J."/>
            <person name="Makela M.R."/>
            <person name="Barry K."/>
            <person name="Chovatia M."/>
            <person name="Clum A."/>
            <person name="Daum C."/>
            <person name="Haridas S."/>
            <person name="He G."/>
            <person name="LaButti K."/>
            <person name="Lipzen A."/>
            <person name="Mondo S."/>
            <person name="Riley R."/>
            <person name="Salamov A."/>
            <person name="Simmons B.A."/>
            <person name="Magnuson J.K."/>
            <person name="Henrissat B."/>
            <person name="Mortensen U.H."/>
            <person name="Larsen T.O."/>
            <person name="Devries R.P."/>
            <person name="Grigoriev I.V."/>
            <person name="Machida M."/>
            <person name="Baker S.E."/>
            <person name="Andersen M.R."/>
        </authorList>
    </citation>
    <scope>NUCLEOTIDE SEQUENCE [LARGE SCALE GENOMIC DNA]</scope>
    <source>
        <strain evidence="26">CBS 130017</strain>
    </source>
</reference>
<dbReference type="PROSITE" id="PS51195">
    <property type="entry name" value="Q_MOTIF"/>
    <property type="match status" value="1"/>
</dbReference>
<comment type="cofactor">
    <cofactor evidence="2">
        <name>a divalent metal cation</name>
        <dbReference type="ChEBI" id="CHEBI:60240"/>
    </cofactor>
</comment>
<dbReference type="NCBIfam" id="NF002991">
    <property type="entry name" value="PRK03739.1"/>
    <property type="match status" value="1"/>
</dbReference>
<sequence length="1402" mass="155209">MAPPKKRSAPKDDDFVLTLSDDENDVFNGINEDGDDHIDEEMAKSTTKKRKRDMAETTQSKNKKQKQQKQFQNGKQQKKVEEAASEPEEGSEEEEDDAGEDDGALNSDFEFDVGAAAQKDVVEGFDGWGLDDTKDGAKKNGDKQGVDIDEIISRRQAKKEAQSKKKLKKQEVESEDEGSGNEDDASDGGMSVDFQDDELMAEDGFGMGADGEDESGQSDAQESGSEDEHAGSDAEDSDDDDDAASDNDSVATPVQHPDDVASDNDGSDAESEVDAEEEAKRKAFFAPEEQTSEQSAAELSKKSFQEFNLSRPILRGLAAVNFTNPTPIQRKTIPVALLGKDIVGGAVTGSGKTAAFVVPILERLLFRPRKVPTSRVAILMPTRELAVQCYNVATKLATYTDITFCQLVGGFSLREQENILKKRPDVIIATPGRFIDHMRNSASFTVDTLEILVLDEADRMLEDGFADELNEILTTIPKSRQTMLFSATMTDSVDKLIRVGLNRPVRLMVDSKKNTSMNLVQEFRLGYLLHLCKEVYTGRVIVFFRQKKEAHRVRIAFGLLGLKAAELHGSMSQEQRIRSVENFREGKVSFLLATDLASRGLDIKGVETVINYEAPQSHEIYLHRVGRTARAGRSGRACTIAAEPDRKVVKAAVKASKAQGAKVASRVVDPAVADRWADKAKDLEEEINAVLEEEKIEKQLAQAEMQVTRSENMIKHEAEIMSRPKRTWFASEREKILSKKAGAAELNGLDSVKSKKEKVRLSNKDKKRLDDSRQRNEGNIGWKKVLKDPSKKYKRFKPLHLPDRQWPNKVIEKAPRWLATDLRDGNQSLPDPMDGEQKFRFFKMLVDIGYKEIEVSFPSASQTDFDFTRRLVETPGVVPDDVWLQVLSPCREDLIRRTVDSLKGAKKAILHIYLATSPCFRRIVFNMDKQKSLEMAVRCTKFARSITKDDPSTAGTEWHFEFSPETFSDTEPEFAAQVCQAVKEAWGPTEEAPIIFNLPATVEMSTPNVFADQIEYFCRHVSEREKYVVSIHPHNDRGCAVAAAELAQMAGAQRVEGTLFGNGERTGNVDLVTLALNLYTQGITPNVDFSDINAVIKVVEESNKIPVNERWPYGGQLVVCAFSGSHQDAIKKGFKLRDDATATSDEEVQWEIPYLPLDPQDIGRTYEAVIRVNSQSGKGGAAWVILRSLELDLPRALQVEFSKIVQKKSEEVSRELRASEIVGLFEEAYHLKSNPRFNLVDYNITTDRSTSPAPPEPGKALNTKNLKRRFTGVIEIDGVQHAITGVGPGAISSLAGALSTLGIDLDVVDYKEHSIGLGREVKAATYIQCTAAGSKEQFLTSRAGSPAPFRPIRSNTLTDEDLQALETLTGSSDLATNLAKAANGSSKSQVDIDALTRQAESQ</sequence>
<dbReference type="InterPro" id="IPR000891">
    <property type="entry name" value="PYR_CT"/>
</dbReference>
<evidence type="ECO:0000256" key="20">
    <source>
        <dbReference type="SAM" id="MobiDB-lite"/>
    </source>
</evidence>
<keyword evidence="11" id="KW-0547">Nucleotide-binding</keyword>
<dbReference type="Pfam" id="PF00270">
    <property type="entry name" value="DEAD"/>
    <property type="match status" value="1"/>
</dbReference>
<dbReference type="InterPro" id="IPR014001">
    <property type="entry name" value="Helicase_ATP-bd"/>
</dbReference>
<dbReference type="EMBL" id="ML741830">
    <property type="protein sequence ID" value="KAE8323428.1"/>
    <property type="molecule type" value="Genomic_DNA"/>
</dbReference>
<evidence type="ECO:0000256" key="19">
    <source>
        <dbReference type="SAM" id="Coils"/>
    </source>
</evidence>
<keyword evidence="8" id="KW-0028">Amino-acid biosynthesis</keyword>
<feature type="compositionally biased region" description="Acidic residues" evidence="20">
    <location>
        <begin position="233"/>
        <end position="245"/>
    </location>
</feature>
<evidence type="ECO:0000256" key="18">
    <source>
        <dbReference type="PROSITE-ProRule" id="PRU00552"/>
    </source>
</evidence>
<dbReference type="GO" id="GO:0003852">
    <property type="term" value="F:2-isopropylmalate synthase activity"/>
    <property type="evidence" value="ECO:0007669"/>
    <property type="project" value="UniProtKB-EC"/>
</dbReference>
<keyword evidence="7" id="KW-0432">Leucine biosynthesis</keyword>
<evidence type="ECO:0000313" key="25">
    <source>
        <dbReference type="EMBL" id="KAE8323428.1"/>
    </source>
</evidence>
<feature type="compositionally biased region" description="Basic and acidic residues" evidence="20">
    <location>
        <begin position="131"/>
        <end position="146"/>
    </location>
</feature>
<feature type="compositionally biased region" description="Acidic residues" evidence="20">
    <location>
        <begin position="83"/>
        <end position="103"/>
    </location>
</feature>
<keyword evidence="26" id="KW-1185">Reference proteome</keyword>
<dbReference type="InterPro" id="IPR036230">
    <property type="entry name" value="LeuA_allosteric_dom_sf"/>
</dbReference>
<dbReference type="InterPro" id="IPR000629">
    <property type="entry name" value="RNA-helicase_DEAD-box_CS"/>
</dbReference>
<comment type="catalytic activity">
    <reaction evidence="17">
        <text>ATP + H2O = ADP + phosphate + H(+)</text>
        <dbReference type="Rhea" id="RHEA:13065"/>
        <dbReference type="ChEBI" id="CHEBI:15377"/>
        <dbReference type="ChEBI" id="CHEBI:15378"/>
        <dbReference type="ChEBI" id="CHEBI:30616"/>
        <dbReference type="ChEBI" id="CHEBI:43474"/>
        <dbReference type="ChEBI" id="CHEBI:456216"/>
        <dbReference type="EC" id="3.6.4.13"/>
    </reaction>
</comment>
<evidence type="ECO:0000259" key="21">
    <source>
        <dbReference type="PROSITE" id="PS50991"/>
    </source>
</evidence>
<accession>A0A5N6WS46</accession>
<keyword evidence="16" id="KW-0100">Branched-chain amino acid biosynthesis</keyword>
<evidence type="ECO:0000256" key="13">
    <source>
        <dbReference type="ARBA" id="ARBA00022806"/>
    </source>
</evidence>
<evidence type="ECO:0000313" key="26">
    <source>
        <dbReference type="Proteomes" id="UP000325945"/>
    </source>
</evidence>
<dbReference type="InterPro" id="IPR005668">
    <property type="entry name" value="IPM_Synthase"/>
</dbReference>
<evidence type="ECO:0000256" key="3">
    <source>
        <dbReference type="ARBA" id="ARBA00004173"/>
    </source>
</evidence>
<feature type="compositionally biased region" description="Basic and acidic residues" evidence="20">
    <location>
        <begin position="759"/>
        <end position="774"/>
    </location>
</feature>
<keyword evidence="15" id="KW-0496">Mitochondrion</keyword>
<dbReference type="Pfam" id="PF08502">
    <property type="entry name" value="LeuA_dimer"/>
    <property type="match status" value="1"/>
</dbReference>
<dbReference type="CDD" id="cd07942">
    <property type="entry name" value="DRE_TIM_LeuA"/>
    <property type="match status" value="1"/>
</dbReference>
<proteinExistence type="inferred from homology"/>
<dbReference type="Gene3D" id="3.30.160.270">
    <property type="match status" value="1"/>
</dbReference>
<dbReference type="InterPro" id="IPR002034">
    <property type="entry name" value="AIPM/Hcit_synth_CS"/>
</dbReference>
<dbReference type="GO" id="GO:0005524">
    <property type="term" value="F:ATP binding"/>
    <property type="evidence" value="ECO:0007669"/>
    <property type="project" value="UniProtKB-KW"/>
</dbReference>
<dbReference type="HAMAP" id="MF_00572">
    <property type="entry name" value="LeuA_type2"/>
    <property type="match status" value="1"/>
</dbReference>
<dbReference type="SUPFAM" id="SSF110921">
    <property type="entry name" value="2-isopropylmalate synthase LeuA, allosteric (dimerisation) domain"/>
    <property type="match status" value="1"/>
</dbReference>
<dbReference type="Pfam" id="PF00271">
    <property type="entry name" value="Helicase_C"/>
    <property type="match status" value="1"/>
</dbReference>
<dbReference type="Pfam" id="PF22615">
    <property type="entry name" value="IPMS_D2"/>
    <property type="match status" value="1"/>
</dbReference>
<dbReference type="Gene3D" id="3.20.20.70">
    <property type="entry name" value="Aldolase class I"/>
    <property type="match status" value="1"/>
</dbReference>
<dbReference type="GO" id="GO:0003724">
    <property type="term" value="F:RNA helicase activity"/>
    <property type="evidence" value="ECO:0007669"/>
    <property type="project" value="UniProtKB-EC"/>
</dbReference>
<dbReference type="SMART" id="SM00490">
    <property type="entry name" value="HELICc"/>
    <property type="match status" value="1"/>
</dbReference>
<evidence type="ECO:0000256" key="11">
    <source>
        <dbReference type="ARBA" id="ARBA00022741"/>
    </source>
</evidence>